<gene>
    <name evidence="7" type="ORF">UCRPA7_8902</name>
</gene>
<evidence type="ECO:0000256" key="4">
    <source>
        <dbReference type="ARBA" id="ARBA00023002"/>
    </source>
</evidence>
<evidence type="ECO:0000313" key="8">
    <source>
        <dbReference type="Proteomes" id="UP000014074"/>
    </source>
</evidence>
<sequence length="498" mass="54089">MSPISIVFATAILGAASATCISNGTLSNSGADCACSKLASQYGDSLLYPSSANYTEERTDYWDIRSDLLPACIFLPSDADEVANAVSVFSTCDAQFAIRGGGHMNFPGSNNIDGGVLVALERLNNIQVSEESLTFEAGPGNRWVDVYEALSSYGLYAIGGRLKTIGVPGLSLIGGFHYFINKYGFVMDNVIQYDVVLGNGTQIVASNTTNSDLFWALKGGANNFGIVTKFTFKAYPIPKISTTIQQFNESMIPDFLTAATDLVKYDNPDLAAGQVISIQYNATTKVASASLLGVQEGTESPPSTFANFTAIPAVARINNVTAPIVWHSALDSPNQMFRVQFAHKTMLPDADQLLNIYLAWKDAVDAIADVEGLYPTFVLNTIPKSAATVGKTNGIGNVWDLDDKDSLLIWQFSTGWALAKDDLRMTAWAQQTVDYLHSLNQEKGLASEFIYMGDAGEFQDPYLGFPLENVERMRSIRSEYDPQGVFTRLNWGGFKLGY</sequence>
<dbReference type="eggNOG" id="KOG1231">
    <property type="taxonomic scope" value="Eukaryota"/>
</dbReference>
<keyword evidence="2" id="KW-0285">Flavoprotein</keyword>
<organism evidence="7 8">
    <name type="scientific">Phaeoacremonium minimum (strain UCR-PA7)</name>
    <name type="common">Esca disease fungus</name>
    <name type="synonym">Togninia minima</name>
    <dbReference type="NCBI Taxonomy" id="1286976"/>
    <lineage>
        <taxon>Eukaryota</taxon>
        <taxon>Fungi</taxon>
        <taxon>Dikarya</taxon>
        <taxon>Ascomycota</taxon>
        <taxon>Pezizomycotina</taxon>
        <taxon>Sordariomycetes</taxon>
        <taxon>Sordariomycetidae</taxon>
        <taxon>Togniniales</taxon>
        <taxon>Togniniaceae</taxon>
        <taxon>Phaeoacremonium</taxon>
    </lineage>
</organism>
<evidence type="ECO:0000313" key="7">
    <source>
        <dbReference type="EMBL" id="EON95738.1"/>
    </source>
</evidence>
<dbReference type="PANTHER" id="PTHR42973:SF53">
    <property type="entry name" value="FAD-BINDING PCMH-TYPE DOMAIN-CONTAINING PROTEIN-RELATED"/>
    <property type="match status" value="1"/>
</dbReference>
<dbReference type="InterPro" id="IPR016169">
    <property type="entry name" value="FAD-bd_PCMH_sub2"/>
</dbReference>
<dbReference type="GO" id="GO:0016491">
    <property type="term" value="F:oxidoreductase activity"/>
    <property type="evidence" value="ECO:0007669"/>
    <property type="project" value="UniProtKB-KW"/>
</dbReference>
<evidence type="ECO:0000256" key="2">
    <source>
        <dbReference type="ARBA" id="ARBA00022630"/>
    </source>
</evidence>
<dbReference type="RefSeq" id="XP_007919599.1">
    <property type="nucleotide sequence ID" value="XM_007921408.1"/>
</dbReference>
<dbReference type="Gene3D" id="3.30.465.10">
    <property type="match status" value="1"/>
</dbReference>
<dbReference type="KEGG" id="tmn:UCRPA7_8902"/>
<dbReference type="OrthoDB" id="2151789at2759"/>
<feature type="chain" id="PRO_5004462580" evidence="5">
    <location>
        <begin position="19"/>
        <end position="498"/>
    </location>
</feature>
<feature type="signal peptide" evidence="5">
    <location>
        <begin position="1"/>
        <end position="18"/>
    </location>
</feature>
<keyword evidence="4" id="KW-0560">Oxidoreductase</keyword>
<evidence type="ECO:0000256" key="5">
    <source>
        <dbReference type="SAM" id="SignalP"/>
    </source>
</evidence>
<evidence type="ECO:0000256" key="1">
    <source>
        <dbReference type="ARBA" id="ARBA00005466"/>
    </source>
</evidence>
<proteinExistence type="inferred from homology"/>
<keyword evidence="8" id="KW-1185">Reference proteome</keyword>
<dbReference type="GO" id="GO:0071949">
    <property type="term" value="F:FAD binding"/>
    <property type="evidence" value="ECO:0007669"/>
    <property type="project" value="InterPro"/>
</dbReference>
<dbReference type="Pfam" id="PF01565">
    <property type="entry name" value="FAD_binding_4"/>
    <property type="match status" value="1"/>
</dbReference>
<dbReference type="InterPro" id="IPR006094">
    <property type="entry name" value="Oxid_FAD_bind_N"/>
</dbReference>
<dbReference type="SUPFAM" id="SSF56176">
    <property type="entry name" value="FAD-binding/transporter-associated domain-like"/>
    <property type="match status" value="1"/>
</dbReference>
<dbReference type="Proteomes" id="UP000014074">
    <property type="component" value="Unassembled WGS sequence"/>
</dbReference>
<accession>R8B8X1</accession>
<dbReference type="HOGENOM" id="CLU_018354_1_2_1"/>
<dbReference type="AlphaFoldDB" id="R8B8X1"/>
<reference evidence="8" key="1">
    <citation type="journal article" date="2013" name="Genome Announc.">
        <title>Draft genome sequence of the ascomycete Phaeoacremonium aleophilum strain UCR-PA7, a causal agent of the esca disease complex in grapevines.</title>
        <authorList>
            <person name="Blanco-Ulate B."/>
            <person name="Rolshausen P."/>
            <person name="Cantu D."/>
        </authorList>
    </citation>
    <scope>NUCLEOTIDE SEQUENCE [LARGE SCALE GENOMIC DNA]</scope>
    <source>
        <strain evidence="8">UCR-PA7</strain>
    </source>
</reference>
<keyword evidence="5" id="KW-0732">Signal</keyword>
<dbReference type="InterPro" id="IPR036318">
    <property type="entry name" value="FAD-bd_PCMH-like_sf"/>
</dbReference>
<protein>
    <submittedName>
        <fullName evidence="7">Putative fad binding domain-containing protein</fullName>
    </submittedName>
</protein>
<comment type="similarity">
    <text evidence="1">Belongs to the oxygen-dependent FAD-linked oxidoreductase family.</text>
</comment>
<dbReference type="EMBL" id="KB933378">
    <property type="protein sequence ID" value="EON95738.1"/>
    <property type="molecule type" value="Genomic_DNA"/>
</dbReference>
<dbReference type="PROSITE" id="PS51387">
    <property type="entry name" value="FAD_PCMH"/>
    <property type="match status" value="1"/>
</dbReference>
<evidence type="ECO:0000256" key="3">
    <source>
        <dbReference type="ARBA" id="ARBA00022827"/>
    </source>
</evidence>
<name>R8B8X1_PHAM7</name>
<feature type="domain" description="FAD-binding PCMH-type" evidence="6">
    <location>
        <begin position="66"/>
        <end position="237"/>
    </location>
</feature>
<dbReference type="InterPro" id="IPR016166">
    <property type="entry name" value="FAD-bd_PCMH"/>
</dbReference>
<dbReference type="InterPro" id="IPR050416">
    <property type="entry name" value="FAD-linked_Oxidoreductase"/>
</dbReference>
<keyword evidence="3" id="KW-0274">FAD</keyword>
<evidence type="ECO:0000259" key="6">
    <source>
        <dbReference type="PROSITE" id="PS51387"/>
    </source>
</evidence>
<dbReference type="PANTHER" id="PTHR42973">
    <property type="entry name" value="BINDING OXIDOREDUCTASE, PUTATIVE (AFU_ORTHOLOGUE AFUA_1G17690)-RELATED"/>
    <property type="match status" value="1"/>
</dbReference>
<dbReference type="GeneID" id="19329797"/>